<evidence type="ECO:0000313" key="3">
    <source>
        <dbReference type="Proteomes" id="UP000265520"/>
    </source>
</evidence>
<dbReference type="Proteomes" id="UP000265520">
    <property type="component" value="Unassembled WGS sequence"/>
</dbReference>
<name>A0A392PHK2_9FABA</name>
<keyword evidence="3" id="KW-1185">Reference proteome</keyword>
<reference evidence="2 3" key="1">
    <citation type="journal article" date="2018" name="Front. Plant Sci.">
        <title>Red Clover (Trifolium pratense) and Zigzag Clover (T. medium) - A Picture of Genomic Similarities and Differences.</title>
        <authorList>
            <person name="Dluhosova J."/>
            <person name="Istvanek J."/>
            <person name="Nedelnik J."/>
            <person name="Repkova J."/>
        </authorList>
    </citation>
    <scope>NUCLEOTIDE SEQUENCE [LARGE SCALE GENOMIC DNA]</scope>
    <source>
        <strain evidence="3">cv. 10/8</strain>
        <tissue evidence="2">Leaf</tissue>
    </source>
</reference>
<protein>
    <submittedName>
        <fullName evidence="2">E3 ubiquitin-protein ligase UPL1-like</fullName>
    </submittedName>
</protein>
<organism evidence="2 3">
    <name type="scientific">Trifolium medium</name>
    <dbReference type="NCBI Taxonomy" id="97028"/>
    <lineage>
        <taxon>Eukaryota</taxon>
        <taxon>Viridiplantae</taxon>
        <taxon>Streptophyta</taxon>
        <taxon>Embryophyta</taxon>
        <taxon>Tracheophyta</taxon>
        <taxon>Spermatophyta</taxon>
        <taxon>Magnoliopsida</taxon>
        <taxon>eudicotyledons</taxon>
        <taxon>Gunneridae</taxon>
        <taxon>Pentapetalae</taxon>
        <taxon>rosids</taxon>
        <taxon>fabids</taxon>
        <taxon>Fabales</taxon>
        <taxon>Fabaceae</taxon>
        <taxon>Papilionoideae</taxon>
        <taxon>50 kb inversion clade</taxon>
        <taxon>NPAAA clade</taxon>
        <taxon>Hologalegina</taxon>
        <taxon>IRL clade</taxon>
        <taxon>Trifolieae</taxon>
        <taxon>Trifolium</taxon>
    </lineage>
</organism>
<accession>A0A392PHK2</accession>
<evidence type="ECO:0000256" key="1">
    <source>
        <dbReference type="SAM" id="MobiDB-lite"/>
    </source>
</evidence>
<evidence type="ECO:0000313" key="2">
    <source>
        <dbReference type="EMBL" id="MCI11262.1"/>
    </source>
</evidence>
<dbReference type="AlphaFoldDB" id="A0A392PHK2"/>
<feature type="region of interest" description="Disordered" evidence="1">
    <location>
        <begin position="185"/>
        <end position="207"/>
    </location>
</feature>
<comment type="caution">
    <text evidence="2">The sequence shown here is derived from an EMBL/GenBank/DDBJ whole genome shotgun (WGS) entry which is preliminary data.</text>
</comment>
<dbReference type="EMBL" id="LXQA010079477">
    <property type="protein sequence ID" value="MCI11262.1"/>
    <property type="molecule type" value="Genomic_DNA"/>
</dbReference>
<proteinExistence type="predicted"/>
<sequence>MYSSSVHVLLRRDAELSSSRVTYQKSPVGLSMGGIFYHILHNFLPYSRNSKKDKKVDGDWRQKLTTRANQFMVAACIRSAEARKRIFSEISSIINEFVDSCHGVKPPGNETLVFVDLINDVLAARTPSGSCISAEATATFIDAGLVKSFTRTLQVLDLDHADSSKVATGIVKALELVSKEHVHSADSNAGKAKPSDLQQPGRIDNID</sequence>
<feature type="non-terminal residue" evidence="2">
    <location>
        <position position="207"/>
    </location>
</feature>